<dbReference type="InterPro" id="IPR026634">
    <property type="entry name" value="TPST-like"/>
</dbReference>
<dbReference type="GO" id="GO:0016740">
    <property type="term" value="F:transferase activity"/>
    <property type="evidence" value="ECO:0007669"/>
    <property type="project" value="UniProtKB-KW"/>
</dbReference>
<dbReference type="PANTHER" id="PTHR12788:SF10">
    <property type="entry name" value="PROTEIN-TYROSINE SULFOTRANSFERASE"/>
    <property type="match status" value="1"/>
</dbReference>
<dbReference type="PANTHER" id="PTHR12788">
    <property type="entry name" value="PROTEIN-TYROSINE SULFOTRANSFERASE 2"/>
    <property type="match status" value="1"/>
</dbReference>
<gene>
    <name evidence="2" type="ORF">ABGN05_04585</name>
</gene>
<dbReference type="Proteomes" id="UP001556692">
    <property type="component" value="Unassembled WGS sequence"/>
</dbReference>
<name>A0ABV3SDY8_9HYPH</name>
<sequence length="333" mass="36937">MRSSASTTVILIGCSRSGTTLLSNLLNQSPDVFIAPETKFFERTYAQRHWLRLLPKATQDASVVRRLLRDQYPKLPPVFAEHEDCIARKFAERRDIPGAFFDILDCLSDARVVGEKTPWHTVFCDVMVNANPGTRFVAIVRDAPAVVASLYQRPRFARVATITQCAARWLILNDMILGLQKSLGPDRLALVRYEDLITDPRATIDRLCGFLGIEFAETMLRPTFQDSSLKGGGPVQGETELDAGALDRWRERLTPAQIDLILALTGEMRARLGYAPAGTSAPMVERLRLAAETVVQRAGIALMRSGFYPVGPFTDSVMENVPARFARATSGRP</sequence>
<dbReference type="RefSeq" id="WP_367952797.1">
    <property type="nucleotide sequence ID" value="NZ_JBDPGJ010000001.1"/>
</dbReference>
<dbReference type="EMBL" id="JBDPGJ010000001">
    <property type="protein sequence ID" value="MEX0404937.1"/>
    <property type="molecule type" value="Genomic_DNA"/>
</dbReference>
<evidence type="ECO:0000313" key="3">
    <source>
        <dbReference type="Proteomes" id="UP001556692"/>
    </source>
</evidence>
<proteinExistence type="predicted"/>
<dbReference type="Pfam" id="PF13469">
    <property type="entry name" value="Sulfotransfer_3"/>
    <property type="match status" value="1"/>
</dbReference>
<dbReference type="SUPFAM" id="SSF52540">
    <property type="entry name" value="P-loop containing nucleoside triphosphate hydrolases"/>
    <property type="match status" value="1"/>
</dbReference>
<keyword evidence="1 2" id="KW-0808">Transferase</keyword>
<reference evidence="2 3" key="1">
    <citation type="submission" date="2024-05" db="EMBL/GenBank/DDBJ databases">
        <authorList>
            <person name="Jiang F."/>
        </authorList>
    </citation>
    <scope>NUCLEOTIDE SEQUENCE [LARGE SCALE GENOMIC DNA]</scope>
    <source>
        <strain evidence="2 3">LZ166</strain>
    </source>
</reference>
<dbReference type="InterPro" id="IPR027417">
    <property type="entry name" value="P-loop_NTPase"/>
</dbReference>
<evidence type="ECO:0000256" key="1">
    <source>
        <dbReference type="ARBA" id="ARBA00022679"/>
    </source>
</evidence>
<accession>A0ABV3SDY8</accession>
<dbReference type="EC" id="2.8.2.-" evidence="2"/>
<keyword evidence="3" id="KW-1185">Reference proteome</keyword>
<protein>
    <submittedName>
        <fullName evidence="2">Sulfotransferase</fullName>
        <ecNumber evidence="2">2.8.2.-</ecNumber>
    </submittedName>
</protein>
<organism evidence="2 3">
    <name type="scientific">Aquibium pacificus</name>
    <dbReference type="NCBI Taxonomy" id="3153579"/>
    <lineage>
        <taxon>Bacteria</taxon>
        <taxon>Pseudomonadati</taxon>
        <taxon>Pseudomonadota</taxon>
        <taxon>Alphaproteobacteria</taxon>
        <taxon>Hyphomicrobiales</taxon>
        <taxon>Phyllobacteriaceae</taxon>
        <taxon>Aquibium</taxon>
    </lineage>
</organism>
<comment type="caution">
    <text evidence="2">The sequence shown here is derived from an EMBL/GenBank/DDBJ whole genome shotgun (WGS) entry which is preliminary data.</text>
</comment>
<dbReference type="Gene3D" id="3.40.50.300">
    <property type="entry name" value="P-loop containing nucleotide triphosphate hydrolases"/>
    <property type="match status" value="1"/>
</dbReference>
<evidence type="ECO:0000313" key="2">
    <source>
        <dbReference type="EMBL" id="MEX0404937.1"/>
    </source>
</evidence>